<protein>
    <recommendedName>
        <fullName evidence="6">Mid2 domain-containing protein</fullName>
    </recommendedName>
</protein>
<sequence>MVSFSVTLVALVWSLGQVAMVGASSIATYNETKCMKGLENMNGPNGYPEGICTLLPLKSFQAFQIQGLDPGCGVTLYGEDTTSDPCSSDVKILGKIATCYNATWVYYSIDGCDIPSITPSPTSISLPSSTSLPISSSPASSSTSSSGSASSPSATPAPAASSNRLSLIIGASIGGVGAVALMAMAALLFVRHRRSRSNTAPPVPPAYELPNDRGVLEAPRGEKTIPKELWAHDPVQEMGRNSVHIPPVELAGDDGSAGEQDKKNMAPLTKAHMSSRDYE</sequence>
<keyword evidence="3" id="KW-0732">Signal</keyword>
<feature type="signal peptide" evidence="3">
    <location>
        <begin position="1"/>
        <end position="23"/>
    </location>
</feature>
<gene>
    <name evidence="4" type="ORF">K504DRAFT_486061</name>
</gene>
<name>A0A6G1JS60_9PLEO</name>
<evidence type="ECO:0000256" key="1">
    <source>
        <dbReference type="SAM" id="MobiDB-lite"/>
    </source>
</evidence>
<dbReference type="OrthoDB" id="4157427at2759"/>
<organism evidence="4 5">
    <name type="scientific">Pleomassaria siparia CBS 279.74</name>
    <dbReference type="NCBI Taxonomy" id="1314801"/>
    <lineage>
        <taxon>Eukaryota</taxon>
        <taxon>Fungi</taxon>
        <taxon>Dikarya</taxon>
        <taxon>Ascomycota</taxon>
        <taxon>Pezizomycotina</taxon>
        <taxon>Dothideomycetes</taxon>
        <taxon>Pleosporomycetidae</taxon>
        <taxon>Pleosporales</taxon>
        <taxon>Pleomassariaceae</taxon>
        <taxon>Pleomassaria</taxon>
    </lineage>
</organism>
<feature type="region of interest" description="Disordered" evidence="1">
    <location>
        <begin position="231"/>
        <end position="279"/>
    </location>
</feature>
<accession>A0A6G1JS60</accession>
<feature type="region of interest" description="Disordered" evidence="1">
    <location>
        <begin position="125"/>
        <end position="160"/>
    </location>
</feature>
<evidence type="ECO:0000313" key="5">
    <source>
        <dbReference type="Proteomes" id="UP000799428"/>
    </source>
</evidence>
<dbReference type="Proteomes" id="UP000799428">
    <property type="component" value="Unassembled WGS sequence"/>
</dbReference>
<dbReference type="EMBL" id="MU005790">
    <property type="protein sequence ID" value="KAF2703085.1"/>
    <property type="molecule type" value="Genomic_DNA"/>
</dbReference>
<keyword evidence="5" id="KW-1185">Reference proteome</keyword>
<keyword evidence="2" id="KW-0812">Transmembrane</keyword>
<feature type="chain" id="PRO_5026319949" description="Mid2 domain-containing protein" evidence="3">
    <location>
        <begin position="24"/>
        <end position="279"/>
    </location>
</feature>
<reference evidence="4" key="1">
    <citation type="journal article" date="2020" name="Stud. Mycol.">
        <title>101 Dothideomycetes genomes: a test case for predicting lifestyles and emergence of pathogens.</title>
        <authorList>
            <person name="Haridas S."/>
            <person name="Albert R."/>
            <person name="Binder M."/>
            <person name="Bloem J."/>
            <person name="Labutti K."/>
            <person name="Salamov A."/>
            <person name="Andreopoulos B."/>
            <person name="Baker S."/>
            <person name="Barry K."/>
            <person name="Bills G."/>
            <person name="Bluhm B."/>
            <person name="Cannon C."/>
            <person name="Castanera R."/>
            <person name="Culley D."/>
            <person name="Daum C."/>
            <person name="Ezra D."/>
            <person name="Gonzalez J."/>
            <person name="Henrissat B."/>
            <person name="Kuo A."/>
            <person name="Liang C."/>
            <person name="Lipzen A."/>
            <person name="Lutzoni F."/>
            <person name="Magnuson J."/>
            <person name="Mondo S."/>
            <person name="Nolan M."/>
            <person name="Ohm R."/>
            <person name="Pangilinan J."/>
            <person name="Park H.-J."/>
            <person name="Ramirez L."/>
            <person name="Alfaro M."/>
            <person name="Sun H."/>
            <person name="Tritt A."/>
            <person name="Yoshinaga Y."/>
            <person name="Zwiers L.-H."/>
            <person name="Turgeon B."/>
            <person name="Goodwin S."/>
            <person name="Spatafora J."/>
            <person name="Crous P."/>
            <person name="Grigoriev I."/>
        </authorList>
    </citation>
    <scope>NUCLEOTIDE SEQUENCE</scope>
    <source>
        <strain evidence="4">CBS 279.74</strain>
    </source>
</reference>
<keyword evidence="2" id="KW-0472">Membrane</keyword>
<keyword evidence="2" id="KW-1133">Transmembrane helix</keyword>
<dbReference type="AlphaFoldDB" id="A0A6G1JS60"/>
<proteinExistence type="predicted"/>
<evidence type="ECO:0000256" key="2">
    <source>
        <dbReference type="SAM" id="Phobius"/>
    </source>
</evidence>
<evidence type="ECO:0000313" key="4">
    <source>
        <dbReference type="EMBL" id="KAF2703085.1"/>
    </source>
</evidence>
<evidence type="ECO:0000256" key="3">
    <source>
        <dbReference type="SAM" id="SignalP"/>
    </source>
</evidence>
<feature type="transmembrane region" description="Helical" evidence="2">
    <location>
        <begin position="165"/>
        <end position="190"/>
    </location>
</feature>
<evidence type="ECO:0008006" key="6">
    <source>
        <dbReference type="Google" id="ProtNLM"/>
    </source>
</evidence>